<name>A0A183IQA1_9BILA</name>
<keyword evidence="9" id="KW-1185">Reference proteome</keyword>
<dbReference type="SMART" id="SM00213">
    <property type="entry name" value="UBQ"/>
    <property type="match status" value="1"/>
</dbReference>
<dbReference type="InterPro" id="IPR039751">
    <property type="entry name" value="HERPUD1/2"/>
</dbReference>
<keyword evidence="5" id="KW-0834">Unfolded protein response</keyword>
<feature type="region of interest" description="Disordered" evidence="6">
    <location>
        <begin position="204"/>
        <end position="226"/>
    </location>
</feature>
<evidence type="ECO:0000256" key="5">
    <source>
        <dbReference type="ARBA" id="ARBA00023230"/>
    </source>
</evidence>
<dbReference type="InterPro" id="IPR000626">
    <property type="entry name" value="Ubiquitin-like_dom"/>
</dbReference>
<feature type="compositionally biased region" description="Polar residues" evidence="6">
    <location>
        <begin position="362"/>
        <end position="375"/>
    </location>
</feature>
<dbReference type="GO" id="GO:0016020">
    <property type="term" value="C:membrane"/>
    <property type="evidence" value="ECO:0007669"/>
    <property type="project" value="UniProtKB-SubCell"/>
</dbReference>
<accession>A0A183IQA1</accession>
<dbReference type="Gene3D" id="3.10.20.90">
    <property type="entry name" value="Phosphatidylinositol 3-kinase Catalytic Subunit, Chain A, domain 1"/>
    <property type="match status" value="1"/>
</dbReference>
<reference evidence="8 9" key="2">
    <citation type="submission" date="2018-11" db="EMBL/GenBank/DDBJ databases">
        <authorList>
            <consortium name="Pathogen Informatics"/>
        </authorList>
    </citation>
    <scope>NUCLEOTIDE SEQUENCE [LARGE SCALE GENOMIC DNA]</scope>
</reference>
<proteinExistence type="predicted"/>
<dbReference type="WBParaSite" id="SBAD_0000602801-mRNA-1">
    <property type="protein sequence ID" value="SBAD_0000602801-mRNA-1"/>
    <property type="gene ID" value="SBAD_0000602801"/>
</dbReference>
<comment type="subcellular location">
    <subcellularLocation>
        <location evidence="1">Membrane</location>
    </subcellularLocation>
</comment>
<evidence type="ECO:0000256" key="2">
    <source>
        <dbReference type="ARBA" id="ARBA00022692"/>
    </source>
</evidence>
<dbReference type="PROSITE" id="PS50053">
    <property type="entry name" value="UBIQUITIN_2"/>
    <property type="match status" value="1"/>
</dbReference>
<dbReference type="PANTHER" id="PTHR12943:SF27">
    <property type="entry name" value="HOMOCYSTEINE-INDUCED ENDOPLASMIC RETICULUM PROTEIN, ISOFORM A"/>
    <property type="match status" value="1"/>
</dbReference>
<dbReference type="GO" id="GO:0030968">
    <property type="term" value="P:endoplasmic reticulum unfolded protein response"/>
    <property type="evidence" value="ECO:0007669"/>
    <property type="project" value="TreeGrafter"/>
</dbReference>
<dbReference type="CDD" id="cd17039">
    <property type="entry name" value="Ubl_ubiquitin_like"/>
    <property type="match status" value="1"/>
</dbReference>
<evidence type="ECO:0000313" key="10">
    <source>
        <dbReference type="WBParaSite" id="SBAD_0000602801-mRNA-1"/>
    </source>
</evidence>
<evidence type="ECO:0000256" key="1">
    <source>
        <dbReference type="ARBA" id="ARBA00004370"/>
    </source>
</evidence>
<keyword evidence="3" id="KW-1133">Transmembrane helix</keyword>
<dbReference type="OrthoDB" id="21589at2759"/>
<sequence length="406" mass="44468">MITVTVRSVQQNVADFDMAAEPDMLVSSLKQHLCEKHSLRPDASRQRLICAGHLMADDKKLSDYIRPEMNDKCIIHLVCSIPVHSLPSCSNTDNSDAGVRLRRHLPSSAPAAVAEQHPSTSVFACSPTNANSLGPVSATAPVLDSAGWLNVHSAMMNEYMQYMSRMYGSANWPYMYAGGLYSNTAAISTGLEESTATVTDVLQQQSTAAGATEPPAAEEAAPAAALARRPAAPARQQVLNAQGGVDDEDDEHPRDWLDWIYMGSRACLLFMVLYFYSSLERFVFVIFCCMIMYIMQQRWRLLRQPVANRVQEPGPPNVPQQNAGFNQAAAPEAVNNRDQRDNLQLENAEPAEIRDTAERANSYGSDNASPWTLPNSAVAGPKAGSEWRKVGDRGEVSVIAISHSWN</sequence>
<dbReference type="PANTHER" id="PTHR12943">
    <property type="entry name" value="HOMOCYSTEINE-RESPONSIVE ENDOPLASMIC RETICULUM-RESIDENT UNIQUITIN-LIKE DOMAIN HERPUD PROTEIN FAMILY MEMBER"/>
    <property type="match status" value="1"/>
</dbReference>
<dbReference type="EMBL" id="UZAM01009255">
    <property type="protein sequence ID" value="VDP08332.1"/>
    <property type="molecule type" value="Genomic_DNA"/>
</dbReference>
<evidence type="ECO:0000259" key="7">
    <source>
        <dbReference type="PROSITE" id="PS50053"/>
    </source>
</evidence>
<evidence type="ECO:0000313" key="9">
    <source>
        <dbReference type="Proteomes" id="UP000270296"/>
    </source>
</evidence>
<evidence type="ECO:0000256" key="4">
    <source>
        <dbReference type="ARBA" id="ARBA00023136"/>
    </source>
</evidence>
<reference evidence="10" key="1">
    <citation type="submission" date="2016-06" db="UniProtKB">
        <authorList>
            <consortium name="WormBaseParasite"/>
        </authorList>
    </citation>
    <scope>IDENTIFICATION</scope>
</reference>
<feature type="domain" description="Ubiquitin-like" evidence="7">
    <location>
        <begin position="2"/>
        <end position="64"/>
    </location>
</feature>
<evidence type="ECO:0000256" key="3">
    <source>
        <dbReference type="ARBA" id="ARBA00022989"/>
    </source>
</evidence>
<feature type="region of interest" description="Disordered" evidence="6">
    <location>
        <begin position="359"/>
        <end position="387"/>
    </location>
</feature>
<organism evidence="10">
    <name type="scientific">Soboliphyme baturini</name>
    <dbReference type="NCBI Taxonomy" id="241478"/>
    <lineage>
        <taxon>Eukaryota</taxon>
        <taxon>Metazoa</taxon>
        <taxon>Ecdysozoa</taxon>
        <taxon>Nematoda</taxon>
        <taxon>Enoplea</taxon>
        <taxon>Dorylaimia</taxon>
        <taxon>Dioctophymatida</taxon>
        <taxon>Dioctophymatoidea</taxon>
        <taxon>Soboliphymatidae</taxon>
        <taxon>Soboliphyme</taxon>
    </lineage>
</organism>
<dbReference type="Pfam" id="PF00240">
    <property type="entry name" value="ubiquitin"/>
    <property type="match status" value="1"/>
</dbReference>
<protein>
    <submittedName>
        <fullName evidence="10">Ubiquitin-like domain-containing protein</fullName>
    </submittedName>
</protein>
<keyword evidence="4" id="KW-0472">Membrane</keyword>
<dbReference type="Proteomes" id="UP000270296">
    <property type="component" value="Unassembled WGS sequence"/>
</dbReference>
<dbReference type="SUPFAM" id="SSF54236">
    <property type="entry name" value="Ubiquitin-like"/>
    <property type="match status" value="1"/>
</dbReference>
<evidence type="ECO:0000256" key="6">
    <source>
        <dbReference type="SAM" id="MobiDB-lite"/>
    </source>
</evidence>
<dbReference type="AlphaFoldDB" id="A0A183IQA1"/>
<gene>
    <name evidence="8" type="ORF">SBAD_LOCUS5798</name>
</gene>
<keyword evidence="2" id="KW-0812">Transmembrane</keyword>
<evidence type="ECO:0000313" key="8">
    <source>
        <dbReference type="EMBL" id="VDP08332.1"/>
    </source>
</evidence>
<feature type="compositionally biased region" description="Low complexity" evidence="6">
    <location>
        <begin position="208"/>
        <end position="226"/>
    </location>
</feature>
<dbReference type="InterPro" id="IPR029071">
    <property type="entry name" value="Ubiquitin-like_domsf"/>
</dbReference>